<feature type="transmembrane region" description="Helical" evidence="1">
    <location>
        <begin position="12"/>
        <end position="35"/>
    </location>
</feature>
<accession>A0A9P9IN91</accession>
<evidence type="ECO:0000313" key="3">
    <source>
        <dbReference type="Proteomes" id="UP000700596"/>
    </source>
</evidence>
<name>A0A9P9IN91_9PLEO</name>
<keyword evidence="3" id="KW-1185">Reference proteome</keyword>
<sequence>MTYYAVGKLHVCLPLVFTQGVRGSLTIMLLLYIAVKVSSSPTRKVQKTKEIPYHNSSWIVSRHRSLGRPACQPAKVQCVNKSFLISAWLCVIGIGLSTTRTDRK</sequence>
<organism evidence="2 3">
    <name type="scientific">Dendryphion nanum</name>
    <dbReference type="NCBI Taxonomy" id="256645"/>
    <lineage>
        <taxon>Eukaryota</taxon>
        <taxon>Fungi</taxon>
        <taxon>Dikarya</taxon>
        <taxon>Ascomycota</taxon>
        <taxon>Pezizomycotina</taxon>
        <taxon>Dothideomycetes</taxon>
        <taxon>Pleosporomycetidae</taxon>
        <taxon>Pleosporales</taxon>
        <taxon>Torulaceae</taxon>
        <taxon>Dendryphion</taxon>
    </lineage>
</organism>
<dbReference type="EMBL" id="JAGMWT010000006">
    <property type="protein sequence ID" value="KAH7126827.1"/>
    <property type="molecule type" value="Genomic_DNA"/>
</dbReference>
<evidence type="ECO:0000256" key="1">
    <source>
        <dbReference type="SAM" id="Phobius"/>
    </source>
</evidence>
<dbReference type="AlphaFoldDB" id="A0A9P9IN91"/>
<keyword evidence="1" id="KW-1133">Transmembrane helix</keyword>
<protein>
    <submittedName>
        <fullName evidence="2">Uncharacterized protein</fullName>
    </submittedName>
</protein>
<reference evidence="2" key="1">
    <citation type="journal article" date="2021" name="Nat. Commun.">
        <title>Genetic determinants of endophytism in the Arabidopsis root mycobiome.</title>
        <authorList>
            <person name="Mesny F."/>
            <person name="Miyauchi S."/>
            <person name="Thiergart T."/>
            <person name="Pickel B."/>
            <person name="Atanasova L."/>
            <person name="Karlsson M."/>
            <person name="Huettel B."/>
            <person name="Barry K.W."/>
            <person name="Haridas S."/>
            <person name="Chen C."/>
            <person name="Bauer D."/>
            <person name="Andreopoulos W."/>
            <person name="Pangilinan J."/>
            <person name="LaButti K."/>
            <person name="Riley R."/>
            <person name="Lipzen A."/>
            <person name="Clum A."/>
            <person name="Drula E."/>
            <person name="Henrissat B."/>
            <person name="Kohler A."/>
            <person name="Grigoriev I.V."/>
            <person name="Martin F.M."/>
            <person name="Hacquard S."/>
        </authorList>
    </citation>
    <scope>NUCLEOTIDE SEQUENCE</scope>
    <source>
        <strain evidence="2">MPI-CAGE-CH-0243</strain>
    </source>
</reference>
<keyword evidence="1" id="KW-0812">Transmembrane</keyword>
<evidence type="ECO:0000313" key="2">
    <source>
        <dbReference type="EMBL" id="KAH7126827.1"/>
    </source>
</evidence>
<keyword evidence="1" id="KW-0472">Membrane</keyword>
<proteinExistence type="predicted"/>
<comment type="caution">
    <text evidence="2">The sequence shown here is derived from an EMBL/GenBank/DDBJ whole genome shotgun (WGS) entry which is preliminary data.</text>
</comment>
<dbReference type="Proteomes" id="UP000700596">
    <property type="component" value="Unassembled WGS sequence"/>
</dbReference>
<gene>
    <name evidence="2" type="ORF">B0J11DRAFT_287077</name>
</gene>